<dbReference type="Proteomes" id="UP000657918">
    <property type="component" value="Chromosome 11"/>
</dbReference>
<keyword evidence="3" id="KW-1185">Reference proteome</keyword>
<reference evidence="2 3" key="1">
    <citation type="submission" date="2020-10" db="EMBL/GenBank/DDBJ databases">
        <title>Plant Genome Project.</title>
        <authorList>
            <person name="Zhang R.-G."/>
        </authorList>
    </citation>
    <scope>NUCLEOTIDE SEQUENCE [LARGE SCALE GENOMIC DNA]</scope>
    <source>
        <strain evidence="2">FAFU-HL-1</strain>
        <tissue evidence="2">Leaf</tissue>
    </source>
</reference>
<feature type="region of interest" description="Disordered" evidence="1">
    <location>
        <begin position="1"/>
        <end position="85"/>
    </location>
</feature>
<dbReference type="EMBL" id="JADGMS010000011">
    <property type="protein sequence ID" value="KAF9672671.1"/>
    <property type="molecule type" value="Genomic_DNA"/>
</dbReference>
<proteinExistence type="predicted"/>
<comment type="caution">
    <text evidence="2">The sequence shown here is derived from an EMBL/GenBank/DDBJ whole genome shotgun (WGS) entry which is preliminary data.</text>
</comment>
<evidence type="ECO:0000313" key="2">
    <source>
        <dbReference type="EMBL" id="KAF9672671.1"/>
    </source>
</evidence>
<accession>A0A835JNH6</accession>
<feature type="compositionally biased region" description="Basic and acidic residues" evidence="1">
    <location>
        <begin position="36"/>
        <end position="51"/>
    </location>
</feature>
<organism evidence="2 3">
    <name type="scientific">Salix dunnii</name>
    <dbReference type="NCBI Taxonomy" id="1413687"/>
    <lineage>
        <taxon>Eukaryota</taxon>
        <taxon>Viridiplantae</taxon>
        <taxon>Streptophyta</taxon>
        <taxon>Embryophyta</taxon>
        <taxon>Tracheophyta</taxon>
        <taxon>Spermatophyta</taxon>
        <taxon>Magnoliopsida</taxon>
        <taxon>eudicotyledons</taxon>
        <taxon>Gunneridae</taxon>
        <taxon>Pentapetalae</taxon>
        <taxon>rosids</taxon>
        <taxon>fabids</taxon>
        <taxon>Malpighiales</taxon>
        <taxon>Salicaceae</taxon>
        <taxon>Saliceae</taxon>
        <taxon>Salix</taxon>
    </lineage>
</organism>
<dbReference type="AlphaFoldDB" id="A0A835JNH6"/>
<protein>
    <recommendedName>
        <fullName evidence="4">CCHC-type domain-containing protein</fullName>
    </recommendedName>
</protein>
<sequence>MNKKSDDDAREEKPSKLDEKQRQETAKILAPAVNMEELKKNSPSRDSDTPRLQRASSKPPSTDRTKRNEDKAKNNQGEKSTIDARNYGIKRKFEGKCYNYVKKGHMAKDCLLNKESIESNVVTFKPEDEWDTYAFFTTIGRNNLYNNNI</sequence>
<feature type="compositionally biased region" description="Basic and acidic residues" evidence="1">
    <location>
        <begin position="61"/>
        <end position="73"/>
    </location>
</feature>
<evidence type="ECO:0000256" key="1">
    <source>
        <dbReference type="SAM" id="MobiDB-lite"/>
    </source>
</evidence>
<name>A0A835JNH6_9ROSI</name>
<evidence type="ECO:0008006" key="4">
    <source>
        <dbReference type="Google" id="ProtNLM"/>
    </source>
</evidence>
<gene>
    <name evidence="2" type="ORF">SADUNF_Sadunf11G0067500</name>
</gene>
<dbReference type="OrthoDB" id="1626798at2759"/>
<evidence type="ECO:0000313" key="3">
    <source>
        <dbReference type="Proteomes" id="UP000657918"/>
    </source>
</evidence>
<feature type="compositionally biased region" description="Basic and acidic residues" evidence="1">
    <location>
        <begin position="1"/>
        <end position="25"/>
    </location>
</feature>